<keyword evidence="5" id="KW-0158">Chromosome</keyword>
<dbReference type="FunFam" id="3.60.21.10:FF:000011">
    <property type="entry name" value="Double-strand break repair protein"/>
    <property type="match status" value="1"/>
</dbReference>
<evidence type="ECO:0000256" key="12">
    <source>
        <dbReference type="ARBA" id="ARBA00023204"/>
    </source>
</evidence>
<dbReference type="GO" id="GO:0097552">
    <property type="term" value="P:mitochondrial double-strand break repair via homologous recombination"/>
    <property type="evidence" value="ECO:0007669"/>
    <property type="project" value="TreeGrafter"/>
</dbReference>
<feature type="compositionally biased region" description="Acidic residues" evidence="19">
    <location>
        <begin position="530"/>
        <end position="539"/>
    </location>
</feature>
<evidence type="ECO:0000259" key="20">
    <source>
        <dbReference type="SMART" id="SM01347"/>
    </source>
</evidence>
<evidence type="ECO:0000256" key="3">
    <source>
        <dbReference type="ARBA" id="ARBA00004286"/>
    </source>
</evidence>
<evidence type="ECO:0000313" key="22">
    <source>
        <dbReference type="Proteomes" id="UP000887013"/>
    </source>
</evidence>
<accession>A0A8X6ME59</accession>
<dbReference type="OrthoDB" id="30417at2759"/>
<dbReference type="Pfam" id="PF00149">
    <property type="entry name" value="Metallophos"/>
    <property type="match status" value="1"/>
</dbReference>
<comment type="similarity">
    <text evidence="4 16 18">Belongs to the MRE11/RAD32 family.</text>
</comment>
<evidence type="ECO:0000256" key="13">
    <source>
        <dbReference type="ARBA" id="ARBA00023211"/>
    </source>
</evidence>
<evidence type="ECO:0000256" key="5">
    <source>
        <dbReference type="ARBA" id="ARBA00022454"/>
    </source>
</evidence>
<evidence type="ECO:0000256" key="18">
    <source>
        <dbReference type="RuleBase" id="RU003447"/>
    </source>
</evidence>
<evidence type="ECO:0000313" key="21">
    <source>
        <dbReference type="EMBL" id="GFS44575.1"/>
    </source>
</evidence>
<evidence type="ECO:0000256" key="19">
    <source>
        <dbReference type="SAM" id="MobiDB-lite"/>
    </source>
</evidence>
<feature type="compositionally biased region" description="Basic residues" evidence="19">
    <location>
        <begin position="640"/>
        <end position="653"/>
    </location>
</feature>
<evidence type="ECO:0000256" key="8">
    <source>
        <dbReference type="ARBA" id="ARBA00022759"/>
    </source>
</evidence>
<dbReference type="GO" id="GO:0000014">
    <property type="term" value="F:single-stranded DNA endodeoxyribonuclease activity"/>
    <property type="evidence" value="ECO:0007669"/>
    <property type="project" value="TreeGrafter"/>
</dbReference>
<dbReference type="GO" id="GO:0000723">
    <property type="term" value="P:telomere maintenance"/>
    <property type="evidence" value="ECO:0007669"/>
    <property type="project" value="TreeGrafter"/>
</dbReference>
<dbReference type="CDD" id="cd00840">
    <property type="entry name" value="MPP_Mre11_N"/>
    <property type="match status" value="1"/>
</dbReference>
<comment type="caution">
    <text evidence="21">The sequence shown here is derived from an EMBL/GenBank/DDBJ whole genome shotgun (WGS) entry which is preliminary data.</text>
</comment>
<dbReference type="GO" id="GO:0006303">
    <property type="term" value="P:double-strand break repair via nonhomologous end joining"/>
    <property type="evidence" value="ECO:0007669"/>
    <property type="project" value="TreeGrafter"/>
</dbReference>
<dbReference type="SMART" id="SM01347">
    <property type="entry name" value="Mre11_DNA_bind"/>
    <property type="match status" value="1"/>
</dbReference>
<dbReference type="GO" id="GO:0008296">
    <property type="term" value="F:3'-5'-DNA exonuclease activity"/>
    <property type="evidence" value="ECO:0007669"/>
    <property type="project" value="InterPro"/>
</dbReference>
<dbReference type="InterPro" id="IPR003701">
    <property type="entry name" value="Mre11"/>
</dbReference>
<evidence type="ECO:0000256" key="15">
    <source>
        <dbReference type="ARBA" id="ARBA00023254"/>
    </source>
</evidence>
<reference evidence="21" key="1">
    <citation type="submission" date="2020-08" db="EMBL/GenBank/DDBJ databases">
        <title>Multicomponent nature underlies the extraordinary mechanical properties of spider dragline silk.</title>
        <authorList>
            <person name="Kono N."/>
            <person name="Nakamura H."/>
            <person name="Mori M."/>
            <person name="Yoshida Y."/>
            <person name="Ohtoshi R."/>
            <person name="Malay A.D."/>
            <person name="Moran D.A.P."/>
            <person name="Tomita M."/>
            <person name="Numata K."/>
            <person name="Arakawa K."/>
        </authorList>
    </citation>
    <scope>NUCLEOTIDE SEQUENCE</scope>
</reference>
<keyword evidence="14 16" id="KW-0539">Nucleus</keyword>
<dbReference type="PIRSF" id="PIRSF000882">
    <property type="entry name" value="DSB_repair_MRE11"/>
    <property type="match status" value="1"/>
</dbReference>
<keyword evidence="6 16" id="KW-0540">Nuclease</keyword>
<evidence type="ECO:0000256" key="9">
    <source>
        <dbReference type="ARBA" id="ARBA00022763"/>
    </source>
</evidence>
<dbReference type="InterPro" id="IPR041796">
    <property type="entry name" value="Mre11_N"/>
</dbReference>
<keyword evidence="12 16" id="KW-0234">DNA repair</keyword>
<comment type="subcellular location">
    <subcellularLocation>
        <location evidence="3">Chromosome</location>
    </subcellularLocation>
    <subcellularLocation>
        <location evidence="2 16">Nucleus</location>
    </subcellularLocation>
</comment>
<dbReference type="Gene3D" id="3.60.21.10">
    <property type="match status" value="1"/>
</dbReference>
<keyword evidence="9 16" id="KW-0227">DNA damage</keyword>
<feature type="region of interest" description="Disordered" evidence="19">
    <location>
        <begin position="510"/>
        <end position="619"/>
    </location>
</feature>
<keyword evidence="10 16" id="KW-0378">Hydrolase</keyword>
<feature type="compositionally biased region" description="Polar residues" evidence="19">
    <location>
        <begin position="575"/>
        <end position="593"/>
    </location>
</feature>
<name>A0A8X6ME59_NEPPI</name>
<proteinExistence type="inferred from homology"/>
<dbReference type="SUPFAM" id="SSF56300">
    <property type="entry name" value="Metallo-dependent phosphatases"/>
    <property type="match status" value="1"/>
</dbReference>
<dbReference type="InterPro" id="IPR038487">
    <property type="entry name" value="Mre11_capping_dom"/>
</dbReference>
<comment type="cofactor">
    <cofactor evidence="1 16">
        <name>Mn(2+)</name>
        <dbReference type="ChEBI" id="CHEBI:29035"/>
    </cofactor>
</comment>
<keyword evidence="11 16" id="KW-0269">Exonuclease</keyword>
<feature type="domain" description="Mre11 DNA-binding" evidence="20">
    <location>
        <begin position="289"/>
        <end position="455"/>
    </location>
</feature>
<organism evidence="21 22">
    <name type="scientific">Nephila pilipes</name>
    <name type="common">Giant wood spider</name>
    <name type="synonym">Nephila maculata</name>
    <dbReference type="NCBI Taxonomy" id="299642"/>
    <lineage>
        <taxon>Eukaryota</taxon>
        <taxon>Metazoa</taxon>
        <taxon>Ecdysozoa</taxon>
        <taxon>Arthropoda</taxon>
        <taxon>Chelicerata</taxon>
        <taxon>Arachnida</taxon>
        <taxon>Araneae</taxon>
        <taxon>Araneomorphae</taxon>
        <taxon>Entelegynae</taxon>
        <taxon>Araneoidea</taxon>
        <taxon>Nephilidae</taxon>
        <taxon>Nephila</taxon>
    </lineage>
</organism>
<dbReference type="GO" id="GO:0042138">
    <property type="term" value="P:meiotic DNA double-strand break formation"/>
    <property type="evidence" value="ECO:0007669"/>
    <property type="project" value="TreeGrafter"/>
</dbReference>
<gene>
    <name evidence="21" type="primary">Mre11</name>
    <name evidence="21" type="ORF">NPIL_498211</name>
</gene>
<dbReference type="Gene3D" id="3.30.110.110">
    <property type="entry name" value="Mre11, capping domain"/>
    <property type="match status" value="1"/>
</dbReference>
<evidence type="ECO:0000256" key="10">
    <source>
        <dbReference type="ARBA" id="ARBA00022801"/>
    </source>
</evidence>
<keyword evidence="13 16" id="KW-0464">Manganese</keyword>
<evidence type="ECO:0000256" key="4">
    <source>
        <dbReference type="ARBA" id="ARBA00009028"/>
    </source>
</evidence>
<evidence type="ECO:0000256" key="14">
    <source>
        <dbReference type="ARBA" id="ARBA00023242"/>
    </source>
</evidence>
<feature type="active site" description="Proton donor" evidence="17">
    <location>
        <position position="124"/>
    </location>
</feature>
<comment type="function">
    <text evidence="16">Core component of the MRN complex, which plays a central role in double-strand break (DSB) repair, DNA recombination, maintenance of telomere integrity and meiosis. The MRN complex is involved in the repair of DNA double-strand breaks (DSBs) via homologous recombination (HR), an error-free mechanism which primarily occurs during S and G2 phases. The complex (1) mediates the end resection of damaged DNA, which generates proper single-stranded DNA, a key initial steps in HR, and is (2) required for the recruitment of other repair factors and efficient activation of ATM and ATR upon DNA damage. Within the MRN complex, MRE11 possesses both single-strand endonuclease activity and double-strand-specific 3'-5' exonuclease activity. MRE11 first endonucleolytically cleaves the 5' strand at DNA DSB ends to prevent non-homologous end joining (NHEJ) and licence HR. It then generates a single-stranded DNA gap via 3' to 5' exonucleolytic degradation, which is required for single-strand invasion and recombination.</text>
</comment>
<protein>
    <recommendedName>
        <fullName evidence="16">Double-strand break repair protein</fullName>
    </recommendedName>
</protein>
<evidence type="ECO:0000256" key="11">
    <source>
        <dbReference type="ARBA" id="ARBA00022839"/>
    </source>
</evidence>
<dbReference type="Proteomes" id="UP000887013">
    <property type="component" value="Unassembled WGS sequence"/>
</dbReference>
<dbReference type="Pfam" id="PF04152">
    <property type="entry name" value="Mre11_DNA_bind"/>
    <property type="match status" value="1"/>
</dbReference>
<evidence type="ECO:0000256" key="16">
    <source>
        <dbReference type="PIRNR" id="PIRNR000882"/>
    </source>
</evidence>
<dbReference type="GO" id="GO:0031573">
    <property type="term" value="P:mitotic intra-S DNA damage checkpoint signaling"/>
    <property type="evidence" value="ECO:0007669"/>
    <property type="project" value="TreeGrafter"/>
</dbReference>
<evidence type="ECO:0000256" key="2">
    <source>
        <dbReference type="ARBA" id="ARBA00004123"/>
    </source>
</evidence>
<evidence type="ECO:0000256" key="6">
    <source>
        <dbReference type="ARBA" id="ARBA00022722"/>
    </source>
</evidence>
<dbReference type="NCBIfam" id="TIGR00583">
    <property type="entry name" value="mre11"/>
    <property type="match status" value="1"/>
</dbReference>
<keyword evidence="8 16" id="KW-0255">Endonuclease</keyword>
<keyword evidence="15 16" id="KW-0469">Meiosis</keyword>
<dbReference type="PANTHER" id="PTHR10139">
    <property type="entry name" value="DOUBLE-STRAND BREAK REPAIR PROTEIN MRE11"/>
    <property type="match status" value="1"/>
</dbReference>
<dbReference type="InterPro" id="IPR004843">
    <property type="entry name" value="Calcineurin-like_PHP"/>
</dbReference>
<keyword evidence="22" id="KW-1185">Reference proteome</keyword>
<feature type="region of interest" description="Disordered" evidence="19">
    <location>
        <begin position="632"/>
        <end position="661"/>
    </location>
</feature>
<dbReference type="GO" id="GO:0007095">
    <property type="term" value="P:mitotic G2 DNA damage checkpoint signaling"/>
    <property type="evidence" value="ECO:0007669"/>
    <property type="project" value="TreeGrafter"/>
</dbReference>
<feature type="compositionally biased region" description="Gly residues" evidence="19">
    <location>
        <begin position="556"/>
        <end position="572"/>
    </location>
</feature>
<dbReference type="PANTHER" id="PTHR10139:SF1">
    <property type="entry name" value="DOUBLE-STRAND BREAK REPAIR PROTEIN MRE11"/>
    <property type="match status" value="1"/>
</dbReference>
<dbReference type="EMBL" id="BMAW01044437">
    <property type="protein sequence ID" value="GFS44575.1"/>
    <property type="molecule type" value="Genomic_DNA"/>
</dbReference>
<evidence type="ECO:0000256" key="17">
    <source>
        <dbReference type="PIRSR" id="PIRSR000882-1"/>
    </source>
</evidence>
<dbReference type="InterPro" id="IPR029052">
    <property type="entry name" value="Metallo-depent_PP-like"/>
</dbReference>
<evidence type="ECO:0000256" key="1">
    <source>
        <dbReference type="ARBA" id="ARBA00001936"/>
    </source>
</evidence>
<evidence type="ECO:0000256" key="7">
    <source>
        <dbReference type="ARBA" id="ARBA00022723"/>
    </source>
</evidence>
<dbReference type="GO" id="GO:0030870">
    <property type="term" value="C:Mre11 complex"/>
    <property type="evidence" value="ECO:0007669"/>
    <property type="project" value="UniProtKB-UniRule"/>
</dbReference>
<dbReference type="AlphaFoldDB" id="A0A8X6ME59"/>
<sequence length="661" mass="75261">MSEEEDVLKILLATDCHLGYMENDAERGSDSIVTFEEILKIAVKKEVDFILLGGDLFHENKPSRKVLHDCISLMRKHCMGDRPVQFEFLSDQSDNFKHCAYPIVNFEDPNFNISIPIFSIHGNHDDPAGAGLYCSLDLLSVTGLVNYFGKCTELENVNISPLMLQKGKTKLCMYGLGSIRDERLHRMYLDGKVTMLRPKEKCDEWFNLMVVHQNRTKHGPKNYLPEQFLDNFLDLVVWGHEHECRIDGEWNDKQAFFVTQPGSSVATSLCHGEAVPKHVGLLQVRKKEFQITKIPLQTVRQFYIKDVDLEETSLNLNAPDSSDKVIEYCRELVDQFLAKAEDEHTGHPKQPKQPLIRLRVFCPPNFETFSVQRFGHSYVSKVANTKDIIHFSRKKSEKMKPTEIDSEMLKTILRQEGFDKQRVEDLVKKYFEQTDDTKRLLVLSEIGVSSAVQEYVDKDVKEAISSLVDQQVKRTQNHLKESSFDHSAIDEELKKFREIRRNNVQDEMEDVRSILQNKSQTTRRRNSSDSADEIFDEETVQIVAPKTRGRGRGRGSRGSGGGGRGSRGGRGGRSNSTTSDFATSSTGRASTRPVSKKNLNDTSSTTSKRKSRQTDLSNFFNNTVDNDVVELSDDDEIPSSKRRKLANQTRSKRGVVFDVSD</sequence>
<dbReference type="GO" id="GO:0035861">
    <property type="term" value="C:site of double-strand break"/>
    <property type="evidence" value="ECO:0007669"/>
    <property type="project" value="TreeGrafter"/>
</dbReference>
<dbReference type="InterPro" id="IPR007281">
    <property type="entry name" value="Mre11_DNA-bd"/>
</dbReference>
<keyword evidence="7" id="KW-0479">Metal-binding</keyword>
<dbReference type="GO" id="GO:0030145">
    <property type="term" value="F:manganese ion binding"/>
    <property type="evidence" value="ECO:0007669"/>
    <property type="project" value="UniProtKB-UniRule"/>
</dbReference>
<dbReference type="GO" id="GO:0000724">
    <property type="term" value="P:double-strand break repair via homologous recombination"/>
    <property type="evidence" value="ECO:0007669"/>
    <property type="project" value="TreeGrafter"/>
</dbReference>